<dbReference type="CDD" id="cd06581">
    <property type="entry name" value="TM_PBP1_LivM_like"/>
    <property type="match status" value="1"/>
</dbReference>
<evidence type="ECO:0000256" key="1">
    <source>
        <dbReference type="ARBA" id="ARBA00004651"/>
    </source>
</evidence>
<evidence type="ECO:0000256" key="3">
    <source>
        <dbReference type="ARBA" id="ARBA00022692"/>
    </source>
</evidence>
<dbReference type="PANTHER" id="PTHR30482">
    <property type="entry name" value="HIGH-AFFINITY BRANCHED-CHAIN AMINO ACID TRANSPORT SYSTEM PERMEASE"/>
    <property type="match status" value="1"/>
</dbReference>
<evidence type="ECO:0000256" key="4">
    <source>
        <dbReference type="ARBA" id="ARBA00022989"/>
    </source>
</evidence>
<evidence type="ECO:0000313" key="8">
    <source>
        <dbReference type="Proteomes" id="UP001589789"/>
    </source>
</evidence>
<proteinExistence type="predicted"/>
<dbReference type="Pfam" id="PF02653">
    <property type="entry name" value="BPD_transp_2"/>
    <property type="match status" value="1"/>
</dbReference>
<organism evidence="7 8">
    <name type="scientific">Muricoccus vinaceus</name>
    <dbReference type="NCBI Taxonomy" id="424704"/>
    <lineage>
        <taxon>Bacteria</taxon>
        <taxon>Pseudomonadati</taxon>
        <taxon>Pseudomonadota</taxon>
        <taxon>Alphaproteobacteria</taxon>
        <taxon>Acetobacterales</taxon>
        <taxon>Roseomonadaceae</taxon>
        <taxon>Muricoccus</taxon>
    </lineage>
</organism>
<comment type="caution">
    <text evidence="7">The sequence shown here is derived from an EMBL/GenBank/DDBJ whole genome shotgun (WGS) entry which is preliminary data.</text>
</comment>
<sequence>MKARDILPGLLVLALLALAPLVASNAALNFLLSSLIVALAAQGWNLLGGYAGQLSFGHAAFFGTGAYATAILQLRYGVNAWAGLAIGVALGALVGWMIGFLSFRARLRGSYFALVTLAFAEVLRILANAFDLTGGAAGLLIRMAPGAANLQFPSRATFLWLVLAIVAAVLLLTAWIAGGRMGARLVAVRENEDAARALGVDALRVKLGAIALSGGITAAAGCLYAQNFLYLDANIAYGTWISVEVLIACILGGSGTVLGPVIGALALHGAGEAAKIALNGIAGPVPGIDLMLFGALLILAVAFLPQGVMGGLRRAARGLAR</sequence>
<feature type="transmembrane region" description="Helical" evidence="6">
    <location>
        <begin position="245"/>
        <end position="270"/>
    </location>
</feature>
<keyword evidence="8" id="KW-1185">Reference proteome</keyword>
<dbReference type="InterPro" id="IPR043428">
    <property type="entry name" value="LivM-like"/>
</dbReference>
<dbReference type="EMBL" id="JBHLVZ010000043">
    <property type="protein sequence ID" value="MFC0386970.1"/>
    <property type="molecule type" value="Genomic_DNA"/>
</dbReference>
<evidence type="ECO:0000256" key="6">
    <source>
        <dbReference type="SAM" id="Phobius"/>
    </source>
</evidence>
<keyword evidence="4 6" id="KW-1133">Transmembrane helix</keyword>
<feature type="transmembrane region" description="Helical" evidence="6">
    <location>
        <begin position="81"/>
        <end position="103"/>
    </location>
</feature>
<keyword evidence="5 6" id="KW-0472">Membrane</keyword>
<keyword evidence="2" id="KW-1003">Cell membrane</keyword>
<name>A0ABV6ITN5_9PROT</name>
<evidence type="ECO:0000256" key="2">
    <source>
        <dbReference type="ARBA" id="ARBA00022475"/>
    </source>
</evidence>
<dbReference type="Proteomes" id="UP001589789">
    <property type="component" value="Unassembled WGS sequence"/>
</dbReference>
<reference evidence="7 8" key="1">
    <citation type="submission" date="2024-09" db="EMBL/GenBank/DDBJ databases">
        <authorList>
            <person name="Sun Q."/>
            <person name="Mori K."/>
        </authorList>
    </citation>
    <scope>NUCLEOTIDE SEQUENCE [LARGE SCALE GENOMIC DNA]</scope>
    <source>
        <strain evidence="7 8">CCM 7468</strain>
    </source>
</reference>
<dbReference type="PANTHER" id="PTHR30482:SF10">
    <property type="entry name" value="HIGH-AFFINITY BRANCHED-CHAIN AMINO ACID TRANSPORT PROTEIN BRAE"/>
    <property type="match status" value="1"/>
</dbReference>
<comment type="subcellular location">
    <subcellularLocation>
        <location evidence="1">Cell membrane</location>
        <topology evidence="1">Multi-pass membrane protein</topology>
    </subcellularLocation>
</comment>
<dbReference type="RefSeq" id="WP_377051955.1">
    <property type="nucleotide sequence ID" value="NZ_JBHLVZ010000043.1"/>
</dbReference>
<keyword evidence="3 6" id="KW-0812">Transmembrane</keyword>
<evidence type="ECO:0000256" key="5">
    <source>
        <dbReference type="ARBA" id="ARBA00023136"/>
    </source>
</evidence>
<accession>A0ABV6ITN5</accession>
<dbReference type="InterPro" id="IPR001851">
    <property type="entry name" value="ABC_transp_permease"/>
</dbReference>
<protein>
    <submittedName>
        <fullName evidence="7">Branched-chain amino acid ABC transporter permease</fullName>
    </submittedName>
</protein>
<evidence type="ECO:0000313" key="7">
    <source>
        <dbReference type="EMBL" id="MFC0386970.1"/>
    </source>
</evidence>
<feature type="transmembrane region" description="Helical" evidence="6">
    <location>
        <begin position="156"/>
        <end position="177"/>
    </location>
</feature>
<gene>
    <name evidence="7" type="ORF">ACFFIC_15640</name>
</gene>
<feature type="transmembrane region" description="Helical" evidence="6">
    <location>
        <begin position="290"/>
        <end position="312"/>
    </location>
</feature>